<protein>
    <recommendedName>
        <fullName evidence="3">Aminoacyltransferase FemA</fullName>
        <ecNumber evidence="2">2.3.2.17</ecNumber>
    </recommendedName>
    <alternativeName>
        <fullName evidence="11">Factor essential for expression of methicillin resistance A</fullName>
    </alternativeName>
    <alternativeName>
        <fullName evidence="10">N-acetylmuramoyl-L-alanyl-D-glutamyl-L-lysyl-(N6-glycyl)-D-alanyl-D-alanine-diphosphoundecaprenyl-N-acetylglucosamine:glycine glycyltransferase</fullName>
    </alternativeName>
</protein>
<dbReference type="EC" id="2.3.2.17" evidence="2"/>
<organism evidence="13 14">
    <name type="scientific">Weissella soli</name>
    <dbReference type="NCBI Taxonomy" id="155866"/>
    <lineage>
        <taxon>Bacteria</taxon>
        <taxon>Bacillati</taxon>
        <taxon>Bacillota</taxon>
        <taxon>Bacilli</taxon>
        <taxon>Lactobacillales</taxon>
        <taxon>Lactobacillaceae</taxon>
        <taxon>Weissella</taxon>
    </lineage>
</organism>
<keyword evidence="5" id="KW-0808">Transferase</keyword>
<evidence type="ECO:0000313" key="13">
    <source>
        <dbReference type="EMBL" id="RDL11616.1"/>
    </source>
</evidence>
<keyword evidence="14" id="KW-1185">Reference proteome</keyword>
<dbReference type="InterPro" id="IPR050644">
    <property type="entry name" value="PG_Glycine_Bridge_Synth"/>
</dbReference>
<keyword evidence="6" id="KW-0133">Cell shape</keyword>
<evidence type="ECO:0000256" key="8">
    <source>
        <dbReference type="ARBA" id="ARBA00023315"/>
    </source>
</evidence>
<evidence type="ECO:0000256" key="7">
    <source>
        <dbReference type="ARBA" id="ARBA00022984"/>
    </source>
</evidence>
<evidence type="ECO:0000256" key="6">
    <source>
        <dbReference type="ARBA" id="ARBA00022960"/>
    </source>
</evidence>
<evidence type="ECO:0000256" key="2">
    <source>
        <dbReference type="ARBA" id="ARBA00012466"/>
    </source>
</evidence>
<comment type="caution">
    <text evidence="13">The sequence shown here is derived from an EMBL/GenBank/DDBJ whole genome shotgun (WGS) entry which is preliminary data.</text>
</comment>
<dbReference type="AlphaFoldDB" id="A0A288QAB1"/>
<keyword evidence="8" id="KW-0012">Acyltransferase</keyword>
<dbReference type="InterPro" id="IPR016181">
    <property type="entry name" value="Acyl_CoA_acyltransferase"/>
</dbReference>
<dbReference type="SUPFAM" id="SSF55729">
    <property type="entry name" value="Acyl-CoA N-acyltransferases (Nat)"/>
    <property type="match status" value="2"/>
</dbReference>
<dbReference type="GO" id="GO:0016755">
    <property type="term" value="F:aminoacyltransferase activity"/>
    <property type="evidence" value="ECO:0007669"/>
    <property type="project" value="InterPro"/>
</dbReference>
<name>A0A288QAB1_9LACO</name>
<dbReference type="Proteomes" id="UP000254912">
    <property type="component" value="Unassembled WGS sequence"/>
</dbReference>
<dbReference type="GO" id="GO:0009252">
    <property type="term" value="P:peptidoglycan biosynthetic process"/>
    <property type="evidence" value="ECO:0007669"/>
    <property type="project" value="UniProtKB-KW"/>
</dbReference>
<evidence type="ECO:0000256" key="4">
    <source>
        <dbReference type="ARBA" id="ARBA00022490"/>
    </source>
</evidence>
<keyword evidence="4" id="KW-0963">Cytoplasm</keyword>
<dbReference type="KEGG" id="wso:WSWS_00405"/>
<dbReference type="InterPro" id="IPR010978">
    <property type="entry name" value="tRNA-bd_arm"/>
</dbReference>
<dbReference type="PANTHER" id="PTHR36174:SF2">
    <property type="entry name" value="AMINOACYLTRANSFERASE FEMA"/>
    <property type="match status" value="1"/>
</dbReference>
<dbReference type="SUPFAM" id="SSF46589">
    <property type="entry name" value="tRNA-binding arm"/>
    <property type="match status" value="1"/>
</dbReference>
<proteinExistence type="inferred from homology"/>
<evidence type="ECO:0000256" key="5">
    <source>
        <dbReference type="ARBA" id="ARBA00022679"/>
    </source>
</evidence>
<dbReference type="Gene3D" id="3.40.630.30">
    <property type="match status" value="2"/>
</dbReference>
<keyword evidence="9" id="KW-0961">Cell wall biogenesis/degradation</keyword>
<evidence type="ECO:0000256" key="10">
    <source>
        <dbReference type="ARBA" id="ARBA00030706"/>
    </source>
</evidence>
<reference evidence="13 14" key="1">
    <citation type="submission" date="2018-07" db="EMBL/GenBank/DDBJ databases">
        <title>Genomic Encyclopedia of Type Strains, Phase III (KMG-III): the genomes of soil and plant-associated and newly described type strains.</title>
        <authorList>
            <person name="Whitman W."/>
        </authorList>
    </citation>
    <scope>NUCLEOTIDE SEQUENCE [LARGE SCALE GENOMIC DNA]</scope>
    <source>
        <strain evidence="13 14">CECT 7031</strain>
    </source>
</reference>
<comment type="similarity">
    <text evidence="1">Belongs to the FemABX family.</text>
</comment>
<keyword evidence="7" id="KW-0573">Peptidoglycan synthesis</keyword>
<accession>A0A288QAB1</accession>
<sequence>MYTFSEIDEASFDAFEQAHPQGTFMQSVAQKHVLEQRGTKVALVGVRDAANTVVAAAMVTWAPVKFGQLFTVDRGPLLDFEDTVVFNTFVDGLKAFAKARGGLYLKFFPNVVYQNFDDHGEAISEPNEAFVTRMQAAGFIHEQFASGFTTAATPQWQYVKDLRAVDPTKVSAAYTKDATYYLKKNAQFGTKVRELTYADLAAFKTLTQTTADRLHYHDKDLDFYEKTFAAYGDNAHFLFAEISFSEYIAEEQHKVAELDAKLTNIQDRINRYPDNKKFPRQFAEFDDQKQHHLARIEKAAQQAAAAGQDVVVVAGALFIKQPQEMTYLYSGTYEEYMDFYGPYQIQDKMITEAVQAGIPQFNFFGISGTFDGSDGVLRFKTSFNGHAQQLVGAFELPVNPLKYKVYRALKKLLGRS</sequence>
<dbReference type="Pfam" id="PF02388">
    <property type="entry name" value="FemAB"/>
    <property type="match status" value="1"/>
</dbReference>
<dbReference type="GO" id="GO:0071555">
    <property type="term" value="P:cell wall organization"/>
    <property type="evidence" value="ECO:0007669"/>
    <property type="project" value="UniProtKB-KW"/>
</dbReference>
<dbReference type="Gene3D" id="1.20.58.90">
    <property type="match status" value="1"/>
</dbReference>
<evidence type="ECO:0000256" key="1">
    <source>
        <dbReference type="ARBA" id="ARBA00009943"/>
    </source>
</evidence>
<dbReference type="PROSITE" id="PS51191">
    <property type="entry name" value="FEMABX"/>
    <property type="match status" value="1"/>
</dbReference>
<gene>
    <name evidence="13" type="ORF">DFP99_0034</name>
</gene>
<evidence type="ECO:0000256" key="12">
    <source>
        <dbReference type="ARBA" id="ARBA00047483"/>
    </source>
</evidence>
<dbReference type="GO" id="GO:0008360">
    <property type="term" value="P:regulation of cell shape"/>
    <property type="evidence" value="ECO:0007669"/>
    <property type="project" value="UniProtKB-KW"/>
</dbReference>
<dbReference type="EMBL" id="QRAS01000001">
    <property type="protein sequence ID" value="RDL11616.1"/>
    <property type="molecule type" value="Genomic_DNA"/>
</dbReference>
<evidence type="ECO:0000256" key="9">
    <source>
        <dbReference type="ARBA" id="ARBA00023316"/>
    </source>
</evidence>
<dbReference type="GO" id="GO:0000166">
    <property type="term" value="F:nucleotide binding"/>
    <property type="evidence" value="ECO:0007669"/>
    <property type="project" value="InterPro"/>
</dbReference>
<dbReference type="InterPro" id="IPR003447">
    <property type="entry name" value="FEMABX"/>
</dbReference>
<dbReference type="PANTHER" id="PTHR36174">
    <property type="entry name" value="LIPID II:GLYCINE GLYCYLTRANSFERASE"/>
    <property type="match status" value="1"/>
</dbReference>
<evidence type="ECO:0000256" key="11">
    <source>
        <dbReference type="ARBA" id="ARBA00032233"/>
    </source>
</evidence>
<comment type="catalytic activity">
    <reaction evidence="12">
        <text>beta-D-GlcNAc-(1-&gt;4)-Mur2Ac(oyl-L-Ala-D-isoglutaminyl-L-Lys-(N(6)-Gly)-D-Ala-D-Ala)-di-trans,octa-cis-undecaprenyl diphosphate + 2 glycyl-tRNA(Gly) = MurNAc-L-Ala-D-isoglutaminyl-L-Lys-(N(6)-tri-Gly)-D-Ala-D-Ala-diphospho-di-trans,octa-cis-undecaprenyl-GlcNAc + 2 tRNA(Gly) + 2 H(+)</text>
        <dbReference type="Rhea" id="RHEA:30439"/>
        <dbReference type="Rhea" id="RHEA-COMP:9664"/>
        <dbReference type="Rhea" id="RHEA-COMP:9683"/>
        <dbReference type="ChEBI" id="CHEBI:15378"/>
        <dbReference type="ChEBI" id="CHEBI:62234"/>
        <dbReference type="ChEBI" id="CHEBI:62235"/>
        <dbReference type="ChEBI" id="CHEBI:78442"/>
        <dbReference type="ChEBI" id="CHEBI:78522"/>
        <dbReference type="EC" id="2.3.2.17"/>
    </reaction>
</comment>
<evidence type="ECO:0000256" key="3">
    <source>
        <dbReference type="ARBA" id="ARBA00016236"/>
    </source>
</evidence>
<evidence type="ECO:0000313" key="14">
    <source>
        <dbReference type="Proteomes" id="UP000254912"/>
    </source>
</evidence>